<evidence type="ECO:0000259" key="1">
    <source>
        <dbReference type="SMART" id="SM00849"/>
    </source>
</evidence>
<proteinExistence type="predicted"/>
<comment type="caution">
    <text evidence="2">The sequence shown here is derived from an EMBL/GenBank/DDBJ whole genome shotgun (WGS) entry which is preliminary data.</text>
</comment>
<dbReference type="SUPFAM" id="SSF56281">
    <property type="entry name" value="Metallo-hydrolase/oxidoreductase"/>
    <property type="match status" value="1"/>
</dbReference>
<feature type="domain" description="Metallo-beta-lactamase" evidence="1">
    <location>
        <begin position="33"/>
        <end position="197"/>
    </location>
</feature>
<dbReference type="Proteomes" id="UP000325243">
    <property type="component" value="Unassembled WGS sequence"/>
</dbReference>
<dbReference type="InterPro" id="IPR050662">
    <property type="entry name" value="Sec-metab_biosynth-thioest"/>
</dbReference>
<dbReference type="PANTHER" id="PTHR23131">
    <property type="entry name" value="ENDORIBONUCLEASE LACTB2"/>
    <property type="match status" value="1"/>
</dbReference>
<evidence type="ECO:0000313" key="2">
    <source>
        <dbReference type="EMBL" id="TYL52752.1"/>
    </source>
</evidence>
<accession>A0A5S4V1D6</accession>
<keyword evidence="3" id="KW-1185">Reference proteome</keyword>
<protein>
    <submittedName>
        <fullName evidence="2">MBL fold metallo-hydrolase</fullName>
    </submittedName>
</protein>
<gene>
    <name evidence="2" type="ORF">FYC51_03125</name>
</gene>
<dbReference type="InterPro" id="IPR036866">
    <property type="entry name" value="RibonucZ/Hydroxyglut_hydro"/>
</dbReference>
<sequence length="269" mass="28492">MHLPRLRGPDSEAVSPLATLVRAPNPGPMTLDGTNSYVLRRPESAGVVVVDPGPSIAEHLEHLASFGTVELVLLTHHHPDHSESLHEFARLVGAPARAIDAKYCLDAEPITDGERLQVAGIELEVIATPGHTADSVSFLLPADGDWGSVLTGDTILGHGTTIISDPDGALGPYLESLRRLRTIGQRAGGPVAVLPGHGPVRRDLASIADDYLAHRAERLDQIRDALLKLGAEASVAQVTDLVYSDTDAAVRPAAEASVRAQLVYLRGRA</sequence>
<dbReference type="SMART" id="SM00849">
    <property type="entry name" value="Lactamase_B"/>
    <property type="match status" value="1"/>
</dbReference>
<dbReference type="Gene3D" id="1.10.10.10">
    <property type="entry name" value="Winged helix-like DNA-binding domain superfamily/Winged helix DNA-binding domain"/>
    <property type="match status" value="1"/>
</dbReference>
<reference evidence="2 3" key="1">
    <citation type="submission" date="2019-08" db="EMBL/GenBank/DDBJ databases">
        <authorList>
            <person name="Hu J."/>
        </authorList>
    </citation>
    <scope>NUCLEOTIDE SEQUENCE [LARGE SCALE GENOMIC DNA]</scope>
    <source>
        <strain evidence="2 3">NEAU-184</strain>
    </source>
</reference>
<dbReference type="RefSeq" id="WP_148732214.1">
    <property type="nucleotide sequence ID" value="NZ_VSSB01000001.1"/>
</dbReference>
<keyword evidence="2" id="KW-0378">Hydrolase</keyword>
<dbReference type="PANTHER" id="PTHR23131:SF0">
    <property type="entry name" value="ENDORIBONUCLEASE LACTB2"/>
    <property type="match status" value="1"/>
</dbReference>
<dbReference type="AlphaFoldDB" id="A0A5S4V1D6"/>
<dbReference type="InterPro" id="IPR036388">
    <property type="entry name" value="WH-like_DNA-bd_sf"/>
</dbReference>
<organism evidence="2 3">
    <name type="scientific">Agromyces mariniharenae</name>
    <dbReference type="NCBI Taxonomy" id="2604423"/>
    <lineage>
        <taxon>Bacteria</taxon>
        <taxon>Bacillati</taxon>
        <taxon>Actinomycetota</taxon>
        <taxon>Actinomycetes</taxon>
        <taxon>Micrococcales</taxon>
        <taxon>Microbacteriaceae</taxon>
        <taxon>Agromyces</taxon>
    </lineage>
</organism>
<dbReference type="GO" id="GO:0016787">
    <property type="term" value="F:hydrolase activity"/>
    <property type="evidence" value="ECO:0007669"/>
    <property type="project" value="UniProtKB-KW"/>
</dbReference>
<name>A0A5S4V1D6_9MICO</name>
<dbReference type="Gene3D" id="3.60.15.10">
    <property type="entry name" value="Ribonuclease Z/Hydroxyacylglutathione hydrolase-like"/>
    <property type="match status" value="1"/>
</dbReference>
<dbReference type="Pfam" id="PF00753">
    <property type="entry name" value="Lactamase_B"/>
    <property type="match status" value="1"/>
</dbReference>
<dbReference type="EMBL" id="VSSB01000001">
    <property type="protein sequence ID" value="TYL52752.1"/>
    <property type="molecule type" value="Genomic_DNA"/>
</dbReference>
<evidence type="ECO:0000313" key="3">
    <source>
        <dbReference type="Proteomes" id="UP000325243"/>
    </source>
</evidence>
<dbReference type="InterPro" id="IPR001279">
    <property type="entry name" value="Metallo-B-lactamas"/>
</dbReference>
<dbReference type="CDD" id="cd16278">
    <property type="entry name" value="metallo-hydrolase-like_MBL-fold"/>
    <property type="match status" value="1"/>
</dbReference>